<dbReference type="InterPro" id="IPR003838">
    <property type="entry name" value="ABC3_permease_C"/>
</dbReference>
<evidence type="ECO:0000256" key="8">
    <source>
        <dbReference type="ARBA" id="ARBA00022692"/>
    </source>
</evidence>
<comment type="caution">
    <text evidence="16">The sequence shown here is derived from an EMBL/GenBank/DDBJ whole genome shotgun (WGS) entry which is preliminary data.</text>
</comment>
<dbReference type="OrthoDB" id="9813411at2"/>
<feature type="domain" description="ABC3 transporter permease C-terminal" evidence="14">
    <location>
        <begin position="202"/>
        <end position="276"/>
    </location>
</feature>
<dbReference type="Pfam" id="PF18075">
    <property type="entry name" value="FtsX_ECD"/>
    <property type="match status" value="1"/>
</dbReference>
<evidence type="ECO:0000256" key="12">
    <source>
        <dbReference type="PIRNR" id="PIRNR003097"/>
    </source>
</evidence>
<sequence>MPEPQSSGSSRSAGPASRGSGRGRLAAWAASHARCLLESLGRLHRRWVASLLTVLVIGIALALPAGLYVLVKNLDTLASSWHQSVRISLYLKQDVSADSGQRLADDLAGENGISSTQFISADEGLRQFKQASSFGAALDALGSNPLPGVIEVTPKASLPPAAVGQLVDQLSKRRQVDHAALDQAWLRRLTAILALISRASWVIGALLSAAVLFIVGNTIRLDIENRRQEIEVMKLLGAGDAFIRRPFLYSGVWYGLLGAIVAIMVLVACYMALGGPLSTLTASYQGGLSLTGLSLRESAGLLAIGIALGWAGCAITVNRQLAAIEPR</sequence>
<keyword evidence="10 12" id="KW-0472">Membrane</keyword>
<dbReference type="PATRIC" id="fig|1304275.5.peg.118"/>
<dbReference type="AlphaFoldDB" id="A0A084IR69"/>
<feature type="transmembrane region" description="Helical" evidence="13">
    <location>
        <begin position="191"/>
        <end position="216"/>
    </location>
</feature>
<proteinExistence type="inferred from homology"/>
<protein>
    <recommendedName>
        <fullName evidence="4 12">Cell division protein FtsX</fullName>
    </recommendedName>
</protein>
<feature type="domain" description="FtsX extracellular" evidence="15">
    <location>
        <begin position="85"/>
        <end position="177"/>
    </location>
</feature>
<keyword evidence="8 13" id="KW-0812">Transmembrane</keyword>
<evidence type="ECO:0000256" key="4">
    <source>
        <dbReference type="ARBA" id="ARBA00021907"/>
    </source>
</evidence>
<evidence type="ECO:0000256" key="2">
    <source>
        <dbReference type="ARBA" id="ARBA00007379"/>
    </source>
</evidence>
<dbReference type="InterPro" id="IPR047590">
    <property type="entry name" value="FtsX_proteobact-type"/>
</dbReference>
<evidence type="ECO:0000256" key="6">
    <source>
        <dbReference type="ARBA" id="ARBA00022519"/>
    </source>
</evidence>
<dbReference type="EMBL" id="APNK01000001">
    <property type="protein sequence ID" value="KEZ79203.1"/>
    <property type="molecule type" value="Genomic_DNA"/>
</dbReference>
<comment type="subunit">
    <text evidence="3">Forms a membrane-associated complex with FtsE.</text>
</comment>
<evidence type="ECO:0000259" key="14">
    <source>
        <dbReference type="Pfam" id="PF02687"/>
    </source>
</evidence>
<dbReference type="STRING" id="1304275.C41B8_00600"/>
<dbReference type="PANTHER" id="PTHR47755">
    <property type="entry name" value="CELL DIVISION PROTEIN FTSX"/>
    <property type="match status" value="1"/>
</dbReference>
<organism evidence="16 17">
    <name type="scientific">Salinisphaera hydrothermalis (strain C41B8)</name>
    <dbReference type="NCBI Taxonomy" id="1304275"/>
    <lineage>
        <taxon>Bacteria</taxon>
        <taxon>Pseudomonadati</taxon>
        <taxon>Pseudomonadota</taxon>
        <taxon>Gammaproteobacteria</taxon>
        <taxon>Salinisphaerales</taxon>
        <taxon>Salinisphaeraceae</taxon>
        <taxon>Salinisphaera</taxon>
    </lineage>
</organism>
<name>A0A084IR69_SALHC</name>
<evidence type="ECO:0000256" key="11">
    <source>
        <dbReference type="ARBA" id="ARBA00023306"/>
    </source>
</evidence>
<feature type="transmembrane region" description="Helical" evidence="13">
    <location>
        <begin position="47"/>
        <end position="71"/>
    </location>
</feature>
<keyword evidence="9 13" id="KW-1133">Transmembrane helix</keyword>
<comment type="similarity">
    <text evidence="2 12">Belongs to the ABC-4 integral membrane protein family. FtsX subfamily.</text>
</comment>
<keyword evidence="7 12" id="KW-0132">Cell division</keyword>
<dbReference type="InterPro" id="IPR040690">
    <property type="entry name" value="FtsX_ECD"/>
</dbReference>
<dbReference type="NCBIfam" id="TIGR00439">
    <property type="entry name" value="FtsX_Gneg"/>
    <property type="match status" value="1"/>
</dbReference>
<keyword evidence="6 12" id="KW-0997">Cell inner membrane</keyword>
<evidence type="ECO:0000313" key="16">
    <source>
        <dbReference type="EMBL" id="KEZ79203.1"/>
    </source>
</evidence>
<evidence type="ECO:0000256" key="10">
    <source>
        <dbReference type="ARBA" id="ARBA00023136"/>
    </source>
</evidence>
<dbReference type="GO" id="GO:0005886">
    <property type="term" value="C:plasma membrane"/>
    <property type="evidence" value="ECO:0007669"/>
    <property type="project" value="UniProtKB-SubCell"/>
</dbReference>
<keyword evidence="11 12" id="KW-0131">Cell cycle</keyword>
<evidence type="ECO:0000259" key="15">
    <source>
        <dbReference type="Pfam" id="PF18075"/>
    </source>
</evidence>
<gene>
    <name evidence="16" type="ORF">C41B8_00600</name>
</gene>
<reference evidence="16 17" key="1">
    <citation type="submission" date="2013-03" db="EMBL/GenBank/DDBJ databases">
        <title>Salinisphaera hydrothermalis C41B8 Genome Sequencing.</title>
        <authorList>
            <person name="Li C."/>
            <person name="Lai Q."/>
            <person name="Shao Z."/>
        </authorList>
    </citation>
    <scope>NUCLEOTIDE SEQUENCE [LARGE SCALE GENOMIC DNA]</scope>
    <source>
        <strain evidence="16 17">C41B8</strain>
    </source>
</reference>
<evidence type="ECO:0000313" key="17">
    <source>
        <dbReference type="Proteomes" id="UP000028302"/>
    </source>
</evidence>
<keyword evidence="17" id="KW-1185">Reference proteome</keyword>
<feature type="transmembrane region" description="Helical" evidence="13">
    <location>
        <begin position="298"/>
        <end position="317"/>
    </location>
</feature>
<dbReference type="InterPro" id="IPR004513">
    <property type="entry name" value="FtsX"/>
</dbReference>
<dbReference type="Pfam" id="PF02687">
    <property type="entry name" value="FtsX"/>
    <property type="match status" value="1"/>
</dbReference>
<dbReference type="Gene3D" id="3.30.70.3040">
    <property type="match status" value="1"/>
</dbReference>
<evidence type="ECO:0000256" key="13">
    <source>
        <dbReference type="SAM" id="Phobius"/>
    </source>
</evidence>
<evidence type="ECO:0000256" key="1">
    <source>
        <dbReference type="ARBA" id="ARBA00004429"/>
    </source>
</evidence>
<dbReference type="eggNOG" id="COG2177">
    <property type="taxonomic scope" value="Bacteria"/>
</dbReference>
<keyword evidence="5 12" id="KW-1003">Cell membrane</keyword>
<comment type="function">
    <text evidence="12">Part of the ABC transporter FtsEX involved in cellular division.</text>
</comment>
<dbReference type="PANTHER" id="PTHR47755:SF1">
    <property type="entry name" value="CELL DIVISION PROTEIN FTSX"/>
    <property type="match status" value="1"/>
</dbReference>
<dbReference type="GO" id="GO:0051301">
    <property type="term" value="P:cell division"/>
    <property type="evidence" value="ECO:0007669"/>
    <property type="project" value="UniProtKB-KW"/>
</dbReference>
<evidence type="ECO:0000256" key="9">
    <source>
        <dbReference type="ARBA" id="ARBA00022989"/>
    </source>
</evidence>
<dbReference type="Proteomes" id="UP000028302">
    <property type="component" value="Unassembled WGS sequence"/>
</dbReference>
<comment type="subcellular location">
    <subcellularLocation>
        <location evidence="1">Cell inner membrane</location>
        <topology evidence="1">Multi-pass membrane protein</topology>
    </subcellularLocation>
</comment>
<evidence type="ECO:0000256" key="5">
    <source>
        <dbReference type="ARBA" id="ARBA00022475"/>
    </source>
</evidence>
<feature type="transmembrane region" description="Helical" evidence="13">
    <location>
        <begin position="252"/>
        <end position="273"/>
    </location>
</feature>
<evidence type="ECO:0000256" key="7">
    <source>
        <dbReference type="ARBA" id="ARBA00022618"/>
    </source>
</evidence>
<evidence type="ECO:0000256" key="3">
    <source>
        <dbReference type="ARBA" id="ARBA00011160"/>
    </source>
</evidence>
<accession>A0A084IR69</accession>
<dbReference type="GO" id="GO:0032153">
    <property type="term" value="C:cell division site"/>
    <property type="evidence" value="ECO:0007669"/>
    <property type="project" value="TreeGrafter"/>
</dbReference>
<dbReference type="PIRSF" id="PIRSF003097">
    <property type="entry name" value="FtsX"/>
    <property type="match status" value="1"/>
</dbReference>
<dbReference type="RefSeq" id="WP_037332744.1">
    <property type="nucleotide sequence ID" value="NZ_APNK01000001.1"/>
</dbReference>